<evidence type="ECO:0000313" key="2">
    <source>
        <dbReference type="Proteomes" id="UP001497680"/>
    </source>
</evidence>
<gene>
    <name evidence="1" type="ORF">F4821DRAFT_174493</name>
</gene>
<evidence type="ECO:0000313" key="1">
    <source>
        <dbReference type="EMBL" id="KAI6091924.1"/>
    </source>
</evidence>
<proteinExistence type="predicted"/>
<reference evidence="1 2" key="1">
    <citation type="journal article" date="2022" name="New Phytol.">
        <title>Ecological generalism drives hyperdiversity of secondary metabolite gene clusters in xylarialean endophytes.</title>
        <authorList>
            <person name="Franco M.E.E."/>
            <person name="Wisecaver J.H."/>
            <person name="Arnold A.E."/>
            <person name="Ju Y.M."/>
            <person name="Slot J.C."/>
            <person name="Ahrendt S."/>
            <person name="Moore L.P."/>
            <person name="Eastman K.E."/>
            <person name="Scott K."/>
            <person name="Konkel Z."/>
            <person name="Mondo S.J."/>
            <person name="Kuo A."/>
            <person name="Hayes R.D."/>
            <person name="Haridas S."/>
            <person name="Andreopoulos B."/>
            <person name="Riley R."/>
            <person name="LaButti K."/>
            <person name="Pangilinan J."/>
            <person name="Lipzen A."/>
            <person name="Amirebrahimi M."/>
            <person name="Yan J."/>
            <person name="Adam C."/>
            <person name="Keymanesh K."/>
            <person name="Ng V."/>
            <person name="Louie K."/>
            <person name="Northen T."/>
            <person name="Drula E."/>
            <person name="Henrissat B."/>
            <person name="Hsieh H.M."/>
            <person name="Youens-Clark K."/>
            <person name="Lutzoni F."/>
            <person name="Miadlikowska J."/>
            <person name="Eastwood D.C."/>
            <person name="Hamelin R.C."/>
            <person name="Grigoriev I.V."/>
            <person name="U'Ren J.M."/>
        </authorList>
    </citation>
    <scope>NUCLEOTIDE SEQUENCE [LARGE SCALE GENOMIC DNA]</scope>
    <source>
        <strain evidence="1 2">ER1909</strain>
    </source>
</reference>
<name>A0ACC0DGP8_9PEZI</name>
<keyword evidence="2" id="KW-1185">Reference proteome</keyword>
<dbReference type="Proteomes" id="UP001497680">
    <property type="component" value="Unassembled WGS sequence"/>
</dbReference>
<protein>
    <submittedName>
        <fullName evidence="1">Uncharacterized protein</fullName>
    </submittedName>
</protein>
<sequence>MTTAFGWPRLHDNNVPSVASKLEYSNFNFWYLWCARKYVVTLLSLFAVHHFHFVFGGSFGSYGVNPWHSILFCFVWQFKLSLHIFAMQTEISA</sequence>
<organism evidence="1 2">
    <name type="scientific">Hypoxylon rubiginosum</name>
    <dbReference type="NCBI Taxonomy" id="110542"/>
    <lineage>
        <taxon>Eukaryota</taxon>
        <taxon>Fungi</taxon>
        <taxon>Dikarya</taxon>
        <taxon>Ascomycota</taxon>
        <taxon>Pezizomycotina</taxon>
        <taxon>Sordariomycetes</taxon>
        <taxon>Xylariomycetidae</taxon>
        <taxon>Xylariales</taxon>
        <taxon>Hypoxylaceae</taxon>
        <taxon>Hypoxylon</taxon>
    </lineage>
</organism>
<accession>A0ACC0DGP8</accession>
<dbReference type="EMBL" id="MU394285">
    <property type="protein sequence ID" value="KAI6091924.1"/>
    <property type="molecule type" value="Genomic_DNA"/>
</dbReference>
<comment type="caution">
    <text evidence="1">The sequence shown here is derived from an EMBL/GenBank/DDBJ whole genome shotgun (WGS) entry which is preliminary data.</text>
</comment>